<feature type="domain" description="Endonuclease/exonuclease/phosphatase" evidence="1">
    <location>
        <begin position="15"/>
        <end position="97"/>
    </location>
</feature>
<dbReference type="Proteomes" id="UP000749559">
    <property type="component" value="Unassembled WGS sequence"/>
</dbReference>
<protein>
    <recommendedName>
        <fullName evidence="1">Endonuclease/exonuclease/phosphatase domain-containing protein</fullName>
    </recommendedName>
</protein>
<evidence type="ECO:0000259" key="1">
    <source>
        <dbReference type="Pfam" id="PF03372"/>
    </source>
</evidence>
<dbReference type="InterPro" id="IPR005135">
    <property type="entry name" value="Endo/exonuclease/phosphatase"/>
</dbReference>
<accession>A0A8S4PHJ2</accession>
<evidence type="ECO:0000313" key="2">
    <source>
        <dbReference type="EMBL" id="CAH1792668.1"/>
    </source>
</evidence>
<dbReference type="EMBL" id="CAIIXF020000008">
    <property type="protein sequence ID" value="CAH1792668.1"/>
    <property type="molecule type" value="Genomic_DNA"/>
</dbReference>
<dbReference type="GO" id="GO:0003824">
    <property type="term" value="F:catalytic activity"/>
    <property type="evidence" value="ECO:0007669"/>
    <property type="project" value="InterPro"/>
</dbReference>
<name>A0A8S4PHJ2_OWEFU</name>
<evidence type="ECO:0000313" key="3">
    <source>
        <dbReference type="Proteomes" id="UP000749559"/>
    </source>
</evidence>
<sequence>NKISGSEFESGINICSWNANGLGTSIPYLSKLMQSNDIILLQEHWLHQHSKHILENVNQDFYCECFESSPDLCPLNKGHMIGHGGIAIMVNRSLQAVVSKVNLKIKYK</sequence>
<dbReference type="Pfam" id="PF03372">
    <property type="entry name" value="Exo_endo_phos"/>
    <property type="match status" value="1"/>
</dbReference>
<dbReference type="InterPro" id="IPR036691">
    <property type="entry name" value="Endo/exonu/phosph_ase_sf"/>
</dbReference>
<dbReference type="Gene3D" id="3.60.10.10">
    <property type="entry name" value="Endonuclease/exonuclease/phosphatase"/>
    <property type="match status" value="1"/>
</dbReference>
<dbReference type="SUPFAM" id="SSF56219">
    <property type="entry name" value="DNase I-like"/>
    <property type="match status" value="1"/>
</dbReference>
<keyword evidence="3" id="KW-1185">Reference proteome</keyword>
<comment type="caution">
    <text evidence="2">The sequence shown here is derived from an EMBL/GenBank/DDBJ whole genome shotgun (WGS) entry which is preliminary data.</text>
</comment>
<organism evidence="2 3">
    <name type="scientific">Owenia fusiformis</name>
    <name type="common">Polychaete worm</name>
    <dbReference type="NCBI Taxonomy" id="6347"/>
    <lineage>
        <taxon>Eukaryota</taxon>
        <taxon>Metazoa</taxon>
        <taxon>Spiralia</taxon>
        <taxon>Lophotrochozoa</taxon>
        <taxon>Annelida</taxon>
        <taxon>Polychaeta</taxon>
        <taxon>Sedentaria</taxon>
        <taxon>Canalipalpata</taxon>
        <taxon>Sabellida</taxon>
        <taxon>Oweniida</taxon>
        <taxon>Oweniidae</taxon>
        <taxon>Owenia</taxon>
    </lineage>
</organism>
<gene>
    <name evidence="2" type="ORF">OFUS_LOCUS17610</name>
</gene>
<dbReference type="AlphaFoldDB" id="A0A8S4PHJ2"/>
<feature type="non-terminal residue" evidence="2">
    <location>
        <position position="1"/>
    </location>
</feature>
<proteinExistence type="predicted"/>
<feature type="non-terminal residue" evidence="2">
    <location>
        <position position="108"/>
    </location>
</feature>
<reference evidence="2" key="1">
    <citation type="submission" date="2022-03" db="EMBL/GenBank/DDBJ databases">
        <authorList>
            <person name="Martin C."/>
        </authorList>
    </citation>
    <scope>NUCLEOTIDE SEQUENCE</scope>
</reference>